<proteinExistence type="predicted"/>
<dbReference type="AlphaFoldDB" id="A0A1H4Q4H6"/>
<dbReference type="RefSeq" id="WP_143039589.1">
    <property type="nucleotide sequence ID" value="NZ_FNTI01000001.1"/>
</dbReference>
<accession>A0A1H4Q4H6</accession>
<dbReference type="OrthoDB" id="8191988at2"/>
<name>A0A1H4Q4H6_9BRAD</name>
<protein>
    <submittedName>
        <fullName evidence="1">Uncharacterized protein</fullName>
    </submittedName>
</protein>
<evidence type="ECO:0000313" key="2">
    <source>
        <dbReference type="Proteomes" id="UP000183208"/>
    </source>
</evidence>
<reference evidence="1 2" key="1">
    <citation type="submission" date="2016-10" db="EMBL/GenBank/DDBJ databases">
        <authorList>
            <person name="de Groot N.N."/>
        </authorList>
    </citation>
    <scope>NUCLEOTIDE SEQUENCE [LARGE SCALE GENOMIC DNA]</scope>
    <source>
        <strain evidence="1 2">GAS522</strain>
    </source>
</reference>
<dbReference type="Proteomes" id="UP000183208">
    <property type="component" value="Unassembled WGS sequence"/>
</dbReference>
<evidence type="ECO:0000313" key="1">
    <source>
        <dbReference type="EMBL" id="SEC14513.1"/>
    </source>
</evidence>
<organism evidence="1 2">
    <name type="scientific">Bradyrhizobium lablabi</name>
    <dbReference type="NCBI Taxonomy" id="722472"/>
    <lineage>
        <taxon>Bacteria</taxon>
        <taxon>Pseudomonadati</taxon>
        <taxon>Pseudomonadota</taxon>
        <taxon>Alphaproteobacteria</taxon>
        <taxon>Hyphomicrobiales</taxon>
        <taxon>Nitrobacteraceae</taxon>
        <taxon>Bradyrhizobium</taxon>
    </lineage>
</organism>
<gene>
    <name evidence="1" type="ORF">SAMN05444171_0753</name>
</gene>
<sequence>MSSQDLLNANQAMTVRKDGSVEFVTHNASIQPGRNTFANHDEFNAYLGKTLGAHPDGKGMRGSISRKGMYSRNAGNSLQPVTFGDPVLDTISSATGSLVIGGNTIDLREGRTSPQGPNGTGGGLVAFDAPYLKFTGVVNGAERWASDDGAMVEYRIGNGRLNFHAWKKSTFYQYWSMGGEISVYDTDARFDAADIVSNYYMTVNTPCQIVKVGHDSDTHDTYVDQYEWGWNSQQPERVAMLCRAQWHNARFADLVTAGDGCTNFKNDQWPTGFPPDWNAIHTVVNLNGNWTDGSPRSAVIAVDFSNLTLDMSAFNRPTAHGTIVNGSSIKVTFPDDKTYTGQLQAPNKIIWSNGSAWTKIINTVFDLNGSWTDGSARSAVIYEGPSSIRIDMSDYDRPDAHGSIVDASDIKITFPDDKTYTGQLQSPNKIRWSNGSFWTRKP</sequence>
<dbReference type="EMBL" id="FNTI01000001">
    <property type="protein sequence ID" value="SEC14513.1"/>
    <property type="molecule type" value="Genomic_DNA"/>
</dbReference>